<evidence type="ECO:0000313" key="1">
    <source>
        <dbReference type="EMBL" id="CRK96394.1"/>
    </source>
</evidence>
<protein>
    <submittedName>
        <fullName evidence="1">CLUMA_CG009811, isoform A</fullName>
    </submittedName>
</protein>
<name>A0A1J1I9I6_9DIPT</name>
<dbReference type="EMBL" id="CVRI01000043">
    <property type="protein sequence ID" value="CRK96394.1"/>
    <property type="molecule type" value="Genomic_DNA"/>
</dbReference>
<accession>A0A1J1I9I6</accession>
<evidence type="ECO:0000313" key="2">
    <source>
        <dbReference type="Proteomes" id="UP000183832"/>
    </source>
</evidence>
<keyword evidence="2" id="KW-1185">Reference proteome</keyword>
<dbReference type="AlphaFoldDB" id="A0A1J1I9I6"/>
<organism evidence="1 2">
    <name type="scientific">Clunio marinus</name>
    <dbReference type="NCBI Taxonomy" id="568069"/>
    <lineage>
        <taxon>Eukaryota</taxon>
        <taxon>Metazoa</taxon>
        <taxon>Ecdysozoa</taxon>
        <taxon>Arthropoda</taxon>
        <taxon>Hexapoda</taxon>
        <taxon>Insecta</taxon>
        <taxon>Pterygota</taxon>
        <taxon>Neoptera</taxon>
        <taxon>Endopterygota</taxon>
        <taxon>Diptera</taxon>
        <taxon>Nematocera</taxon>
        <taxon>Chironomoidea</taxon>
        <taxon>Chironomidae</taxon>
        <taxon>Clunio</taxon>
    </lineage>
</organism>
<dbReference type="Proteomes" id="UP000183832">
    <property type="component" value="Unassembled WGS sequence"/>
</dbReference>
<gene>
    <name evidence="1" type="ORF">CLUMA_CG009811</name>
</gene>
<proteinExistence type="predicted"/>
<reference evidence="1 2" key="1">
    <citation type="submission" date="2015-04" db="EMBL/GenBank/DDBJ databases">
        <authorList>
            <person name="Syromyatnikov M.Y."/>
            <person name="Popov V.N."/>
        </authorList>
    </citation>
    <scope>NUCLEOTIDE SEQUENCE [LARGE SCALE GENOMIC DNA]</scope>
</reference>
<sequence>MCERHTFVGANPTLFNHAADVALVSNTHVKRRLDYPILDDNLWKRGSYCNKRKSIAELNPRANIVQRKTNIEANRQTINHENVIMPYAIEL</sequence>